<feature type="compositionally biased region" description="Pro residues" evidence="1">
    <location>
        <begin position="279"/>
        <end position="289"/>
    </location>
</feature>
<dbReference type="AlphaFoldDB" id="A0A543F811"/>
<feature type="compositionally biased region" description="Basic residues" evidence="1">
    <location>
        <begin position="367"/>
        <end position="385"/>
    </location>
</feature>
<name>A0A543F811_9NOCA</name>
<comment type="caution">
    <text evidence="2">The sequence shown here is derived from an EMBL/GenBank/DDBJ whole genome shotgun (WGS) entry which is preliminary data.</text>
</comment>
<feature type="region of interest" description="Disordered" evidence="1">
    <location>
        <begin position="239"/>
        <end position="297"/>
    </location>
</feature>
<feature type="compositionally biased region" description="Low complexity" evidence="1">
    <location>
        <begin position="94"/>
        <end position="110"/>
    </location>
</feature>
<feature type="compositionally biased region" description="Basic and acidic residues" evidence="1">
    <location>
        <begin position="78"/>
        <end position="93"/>
    </location>
</feature>
<evidence type="ECO:0000313" key="2">
    <source>
        <dbReference type="EMBL" id="TQM29972.1"/>
    </source>
</evidence>
<sequence length="452" mass="50243">MEVSARPGIRTRPPPRSRPVRADRRPGLRTPVGPDRRTPRRPSFRRAPPPVRVLRRPARCRPTRTRGPLRPAEPTLVEESKPRRARQWIDRARPTTALLPAANAPACWTRRPPRFRAATRPHPSRVDRPARAGQLWPQELGLLAKALPPDSRVGPLPRPAPPPLHRARPQKPTPLSAVLPPVRSEPMPRDRTLPPQAEPLGPELPEPTPLDAEQPPLAEPSRHSRGLLARVRVLLPAARMPPRSKVSPAAGRASATPPPLSRPPRLRQAASGVRARSAPPKPRAPAPRPPHSRAGPPASRAIARLVQRTQPPQALSPERARSRTVLPPPVSRAAPAARAEQSIDRARLPPSAELPRSSRVRPGSRADRRRSKADRRRSRARRPRSRAGPPDSRVRAQAAWGRRLLLPLLARLRSRRVPARWAARPLRKALVLSRRRSPVEVRLPRKVGLSRE</sequence>
<feature type="compositionally biased region" description="Basic residues" evidence="1">
    <location>
        <begin position="111"/>
        <end position="123"/>
    </location>
</feature>
<evidence type="ECO:0000256" key="1">
    <source>
        <dbReference type="SAM" id="MobiDB-lite"/>
    </source>
</evidence>
<organism evidence="2 3">
    <name type="scientific">Nocardia bhagyanarayanae</name>
    <dbReference type="NCBI Taxonomy" id="1215925"/>
    <lineage>
        <taxon>Bacteria</taxon>
        <taxon>Bacillati</taxon>
        <taxon>Actinomycetota</taxon>
        <taxon>Actinomycetes</taxon>
        <taxon>Mycobacteriales</taxon>
        <taxon>Nocardiaceae</taxon>
        <taxon>Nocardia</taxon>
    </lineage>
</organism>
<accession>A0A543F811</accession>
<evidence type="ECO:0000313" key="3">
    <source>
        <dbReference type="Proteomes" id="UP000316331"/>
    </source>
</evidence>
<proteinExistence type="predicted"/>
<feature type="compositionally biased region" description="Basic residues" evidence="1">
    <location>
        <begin position="53"/>
        <end position="64"/>
    </location>
</feature>
<feature type="region of interest" description="Disordered" evidence="1">
    <location>
        <begin position="309"/>
        <end position="395"/>
    </location>
</feature>
<dbReference type="Proteomes" id="UP000316331">
    <property type="component" value="Unassembled WGS sequence"/>
</dbReference>
<dbReference type="EMBL" id="VFPG01000001">
    <property type="protein sequence ID" value="TQM29972.1"/>
    <property type="molecule type" value="Genomic_DNA"/>
</dbReference>
<protein>
    <submittedName>
        <fullName evidence="2">Uncharacterized protein</fullName>
    </submittedName>
</protein>
<keyword evidence="3" id="KW-1185">Reference proteome</keyword>
<gene>
    <name evidence="2" type="ORF">FB390_1586</name>
</gene>
<feature type="region of interest" description="Disordered" evidence="1">
    <location>
        <begin position="1"/>
        <end position="225"/>
    </location>
</feature>
<feature type="compositionally biased region" description="Low complexity" evidence="1">
    <location>
        <begin position="266"/>
        <end position="278"/>
    </location>
</feature>
<reference evidence="2 3" key="1">
    <citation type="submission" date="2019-06" db="EMBL/GenBank/DDBJ databases">
        <title>Sequencing the genomes of 1000 actinobacteria strains.</title>
        <authorList>
            <person name="Klenk H.-P."/>
        </authorList>
    </citation>
    <scope>NUCLEOTIDE SEQUENCE [LARGE SCALE GENOMIC DNA]</scope>
    <source>
        <strain evidence="2 3">DSM 103495</strain>
    </source>
</reference>
<feature type="compositionally biased region" description="Low complexity" evidence="1">
    <location>
        <begin position="1"/>
        <end position="11"/>
    </location>
</feature>